<dbReference type="Proteomes" id="UP000502831">
    <property type="component" value="Chromosome"/>
</dbReference>
<evidence type="ECO:0000256" key="4">
    <source>
        <dbReference type="HAMAP-Rule" id="MF_02071"/>
    </source>
</evidence>
<evidence type="ECO:0000313" key="7">
    <source>
        <dbReference type="Proteomes" id="UP000502831"/>
    </source>
</evidence>
<keyword evidence="4" id="KW-0564">Palmitate</keyword>
<gene>
    <name evidence="4" type="primary">rlpA</name>
    <name evidence="6" type="ORF">FA584_11165</name>
</gene>
<dbReference type="AlphaFoldDB" id="A0A858KHH0"/>
<protein>
    <recommendedName>
        <fullName evidence="4">Probable endolytic peptidoglycan transglycosylase RlpA</fullName>
        <ecNumber evidence="4">4.2.2.-</ecNumber>
    </recommendedName>
</protein>
<dbReference type="EMBL" id="CP039734">
    <property type="protein sequence ID" value="QIR77336.2"/>
    <property type="molecule type" value="Genomic_DNA"/>
</dbReference>
<dbReference type="GO" id="GO:0042834">
    <property type="term" value="F:peptidoglycan binding"/>
    <property type="evidence" value="ECO:0007669"/>
    <property type="project" value="InterPro"/>
</dbReference>
<sequence>MLYQKTSGLSLCVVMLLVFYGCASKHDSYSYRSRGGATMAAPDGSGPINDSPAMHKATMRPYTIDGVTYTPTMVSVGDTFSGISSWYGKDFHGKKTSNGEVYNMYDMTAAHKTLPMNTMLKVTNLKNNKSIIVRVNDRGPFVGTRIIDLSYTAATRIDLVANGTGPVGIEVLGFAGVVAPAGAPKESVVETDYFIQIGAFRNKDGATRFAQSNMNVNNRYNAVVKEGTFENKPMYRVWLKGFGSEAEASDFIAKGPFKGSFIVRE</sequence>
<dbReference type="HAMAP" id="MF_02071">
    <property type="entry name" value="RlpA"/>
    <property type="match status" value="1"/>
</dbReference>
<evidence type="ECO:0000256" key="5">
    <source>
        <dbReference type="RuleBase" id="RU003495"/>
    </source>
</evidence>
<dbReference type="SUPFAM" id="SSF110997">
    <property type="entry name" value="Sporulation related repeat"/>
    <property type="match status" value="1"/>
</dbReference>
<dbReference type="PROSITE" id="PS51724">
    <property type="entry name" value="SPOR"/>
    <property type="match status" value="1"/>
</dbReference>
<dbReference type="GO" id="GO:0071555">
    <property type="term" value="P:cell wall organization"/>
    <property type="evidence" value="ECO:0007669"/>
    <property type="project" value="UniProtKB-KW"/>
</dbReference>
<dbReference type="Gene3D" id="3.30.70.1070">
    <property type="entry name" value="Sporulation related repeat"/>
    <property type="match status" value="1"/>
</dbReference>
<dbReference type="InterPro" id="IPR012997">
    <property type="entry name" value="RplA"/>
</dbReference>
<proteinExistence type="inferred from homology"/>
<dbReference type="GO" id="GO:0008932">
    <property type="term" value="F:lytic endotransglycosylase activity"/>
    <property type="evidence" value="ECO:0007669"/>
    <property type="project" value="UniProtKB-UniRule"/>
</dbReference>
<comment type="function">
    <text evidence="4">Lytic transglycosylase with a strong preference for naked glycan strands that lack stem peptides.</text>
</comment>
<dbReference type="RefSeq" id="WP_191342079.1">
    <property type="nucleotide sequence ID" value="NZ_CP023275.1"/>
</dbReference>
<keyword evidence="4" id="KW-0472">Membrane</keyword>
<dbReference type="PANTHER" id="PTHR34183">
    <property type="entry name" value="ENDOLYTIC PEPTIDOGLYCAN TRANSGLYCOSYLASE RLPA"/>
    <property type="match status" value="1"/>
</dbReference>
<dbReference type="InterPro" id="IPR034718">
    <property type="entry name" value="RlpA"/>
</dbReference>
<evidence type="ECO:0000256" key="1">
    <source>
        <dbReference type="ARBA" id="ARBA00022729"/>
    </source>
</evidence>
<organism evidence="6 7">
    <name type="scientific">Sulfurospirillum diekertiae</name>
    <dbReference type="NCBI Taxonomy" id="1854492"/>
    <lineage>
        <taxon>Bacteria</taxon>
        <taxon>Pseudomonadati</taxon>
        <taxon>Campylobacterota</taxon>
        <taxon>Epsilonproteobacteria</taxon>
        <taxon>Campylobacterales</taxon>
        <taxon>Sulfurospirillaceae</taxon>
        <taxon>Sulfurospirillum</taxon>
    </lineage>
</organism>
<dbReference type="SUPFAM" id="SSF50685">
    <property type="entry name" value="Barwin-like endoglucanases"/>
    <property type="match status" value="1"/>
</dbReference>
<keyword evidence="2 4" id="KW-0456">Lyase</keyword>
<dbReference type="GO" id="GO:0005886">
    <property type="term" value="C:plasma membrane"/>
    <property type="evidence" value="ECO:0007669"/>
    <property type="project" value="UniProtKB-SubCell"/>
</dbReference>
<dbReference type="Pfam" id="PF03330">
    <property type="entry name" value="DPBB_1"/>
    <property type="match status" value="1"/>
</dbReference>
<dbReference type="PANTHER" id="PTHR34183:SF1">
    <property type="entry name" value="ENDOLYTIC PEPTIDOGLYCAN TRANSGLYCOSYLASE RLPA"/>
    <property type="match status" value="1"/>
</dbReference>
<keyword evidence="4" id="KW-0449">Lipoprotein</keyword>
<dbReference type="InterPro" id="IPR036680">
    <property type="entry name" value="SPOR-like_sf"/>
</dbReference>
<dbReference type="InterPro" id="IPR036908">
    <property type="entry name" value="RlpA-like_sf"/>
</dbReference>
<evidence type="ECO:0000256" key="2">
    <source>
        <dbReference type="ARBA" id="ARBA00023239"/>
    </source>
</evidence>
<dbReference type="EC" id="4.2.2.-" evidence="4"/>
<keyword evidence="4" id="KW-1003">Cell membrane</keyword>
<name>A0A858KHH0_9BACT</name>
<reference evidence="6 7" key="1">
    <citation type="journal article" date="2017" name="Environ. Sci. Technol.">
        <title>Organohalide Respiration with Chlorinated Ethenes under Low pH Conditions.</title>
        <authorList>
            <person name="Yang Y."/>
            <person name="Capiro N.L."/>
            <person name="Marcet T.F."/>
            <person name="Yan J."/>
            <person name="Pennell K.D."/>
            <person name="Loffler F.E."/>
        </authorList>
    </citation>
    <scope>NUCLEOTIDE SEQUENCE [LARGE SCALE GENOMIC DNA]</scope>
    <source>
        <strain evidence="6 7">ACSDCE</strain>
    </source>
</reference>
<dbReference type="Pfam" id="PF05036">
    <property type="entry name" value="SPOR"/>
    <property type="match status" value="1"/>
</dbReference>
<dbReference type="InterPro" id="IPR009009">
    <property type="entry name" value="RlpA-like_DPBB"/>
</dbReference>
<accession>A0A858KHH0</accession>
<dbReference type="NCBIfam" id="TIGR00413">
    <property type="entry name" value="rlpA"/>
    <property type="match status" value="1"/>
</dbReference>
<evidence type="ECO:0000256" key="3">
    <source>
        <dbReference type="ARBA" id="ARBA00023316"/>
    </source>
</evidence>
<comment type="subcellular location">
    <subcellularLocation>
        <location evidence="4">Cell membrane</location>
        <topology evidence="4">Lipid-anchor</topology>
    </subcellularLocation>
</comment>
<dbReference type="CDD" id="cd22268">
    <property type="entry name" value="DPBB_RlpA-like"/>
    <property type="match status" value="1"/>
</dbReference>
<dbReference type="Gene3D" id="2.40.40.10">
    <property type="entry name" value="RlpA-like domain"/>
    <property type="match status" value="1"/>
</dbReference>
<dbReference type="InterPro" id="IPR007730">
    <property type="entry name" value="SPOR-like_dom"/>
</dbReference>
<evidence type="ECO:0000313" key="6">
    <source>
        <dbReference type="EMBL" id="QIR77336.2"/>
    </source>
</evidence>
<dbReference type="PROSITE" id="PS51257">
    <property type="entry name" value="PROKAR_LIPOPROTEIN"/>
    <property type="match status" value="1"/>
</dbReference>
<keyword evidence="1" id="KW-0732">Signal</keyword>
<comment type="similarity">
    <text evidence="4 5">Belongs to the RlpA family.</text>
</comment>
<dbReference type="GO" id="GO:0000270">
    <property type="term" value="P:peptidoglycan metabolic process"/>
    <property type="evidence" value="ECO:0007669"/>
    <property type="project" value="UniProtKB-UniRule"/>
</dbReference>
<keyword evidence="3 4" id="KW-0961">Cell wall biogenesis/degradation</keyword>